<dbReference type="Gene3D" id="3.40.50.300">
    <property type="entry name" value="P-loop containing nucleotide triphosphate hydrolases"/>
    <property type="match status" value="1"/>
</dbReference>
<sequence>MSRMLVLVGLPGSGKSTFSKALEQYYPVSLLKDCGFRFIGGAGAYTELIGCVGMETGEPG</sequence>
<evidence type="ECO:0000313" key="1">
    <source>
        <dbReference type="EMBL" id="ORY90591.1"/>
    </source>
</evidence>
<name>A0A1X2H0J2_SYNRA</name>
<gene>
    <name evidence="1" type="ORF">BCR43DRAFT_499550</name>
</gene>
<dbReference type="InParanoid" id="A0A1X2H0J2"/>
<dbReference type="AlphaFoldDB" id="A0A1X2H0J2"/>
<dbReference type="OrthoDB" id="3512845at2759"/>
<dbReference type="InterPro" id="IPR027417">
    <property type="entry name" value="P-loop_NTPase"/>
</dbReference>
<dbReference type="SUPFAM" id="SSF52540">
    <property type="entry name" value="P-loop containing nucleoside triphosphate hydrolases"/>
    <property type="match status" value="1"/>
</dbReference>
<proteinExistence type="predicted"/>
<reference evidence="1 2" key="1">
    <citation type="submission" date="2016-07" db="EMBL/GenBank/DDBJ databases">
        <title>Pervasive Adenine N6-methylation of Active Genes in Fungi.</title>
        <authorList>
            <consortium name="DOE Joint Genome Institute"/>
            <person name="Mondo S.J."/>
            <person name="Dannebaum R.O."/>
            <person name="Kuo R.C."/>
            <person name="Labutti K."/>
            <person name="Haridas S."/>
            <person name="Kuo A."/>
            <person name="Salamov A."/>
            <person name="Ahrendt S.R."/>
            <person name="Lipzen A."/>
            <person name="Sullivan W."/>
            <person name="Andreopoulos W.B."/>
            <person name="Clum A."/>
            <person name="Lindquist E."/>
            <person name="Daum C."/>
            <person name="Ramamoorthy G.K."/>
            <person name="Gryganskyi A."/>
            <person name="Culley D."/>
            <person name="Magnuson J.K."/>
            <person name="James T.Y."/>
            <person name="O'Malley M.A."/>
            <person name="Stajich J.E."/>
            <person name="Spatafora J.W."/>
            <person name="Visel A."/>
            <person name="Grigoriev I.V."/>
        </authorList>
    </citation>
    <scope>NUCLEOTIDE SEQUENCE [LARGE SCALE GENOMIC DNA]</scope>
    <source>
        <strain evidence="1 2">NRRL 2496</strain>
    </source>
</reference>
<dbReference type="Proteomes" id="UP000242180">
    <property type="component" value="Unassembled WGS sequence"/>
</dbReference>
<evidence type="ECO:0000313" key="2">
    <source>
        <dbReference type="Proteomes" id="UP000242180"/>
    </source>
</evidence>
<keyword evidence="2" id="KW-1185">Reference proteome</keyword>
<dbReference type="EMBL" id="MCGN01000012">
    <property type="protein sequence ID" value="ORY90591.1"/>
    <property type="molecule type" value="Genomic_DNA"/>
</dbReference>
<protein>
    <recommendedName>
        <fullName evidence="3">P-loop containing nucleoside triphosphate hydrolase protein</fullName>
    </recommendedName>
</protein>
<organism evidence="1 2">
    <name type="scientific">Syncephalastrum racemosum</name>
    <name type="common">Filamentous fungus</name>
    <dbReference type="NCBI Taxonomy" id="13706"/>
    <lineage>
        <taxon>Eukaryota</taxon>
        <taxon>Fungi</taxon>
        <taxon>Fungi incertae sedis</taxon>
        <taxon>Mucoromycota</taxon>
        <taxon>Mucoromycotina</taxon>
        <taxon>Mucoromycetes</taxon>
        <taxon>Mucorales</taxon>
        <taxon>Syncephalastraceae</taxon>
        <taxon>Syncephalastrum</taxon>
    </lineage>
</organism>
<comment type="caution">
    <text evidence="1">The sequence shown here is derived from an EMBL/GenBank/DDBJ whole genome shotgun (WGS) entry which is preliminary data.</text>
</comment>
<evidence type="ECO:0008006" key="3">
    <source>
        <dbReference type="Google" id="ProtNLM"/>
    </source>
</evidence>
<accession>A0A1X2H0J2</accession>